<accession>A0ABR7T8D0</accession>
<protein>
    <recommendedName>
        <fullName evidence="3">Bacteriophage T4 Gp32 single-stranded DNA-binding domain-containing protein</fullName>
    </recommendedName>
</protein>
<dbReference type="Proteomes" id="UP000617402">
    <property type="component" value="Unassembled WGS sequence"/>
</dbReference>
<comment type="caution">
    <text evidence="1">The sequence shown here is derived from an EMBL/GenBank/DDBJ whole genome shotgun (WGS) entry which is preliminary data.</text>
</comment>
<proteinExistence type="predicted"/>
<dbReference type="RefSeq" id="WP_188041930.1">
    <property type="nucleotide sequence ID" value="NZ_JACVHF010000042.1"/>
</dbReference>
<sequence length="227" mass="25497">MSIVTARGKAAKESMAKKSFTIDFKKVYMRLKDGESVRVRLLSTEDYVEYRSHGSFAHGIYTQPCIKPTGQACAHCEAASSGEEGFDVLRARNRYMFAFADVDEGILRVFDASKGQALGLIDTIEQYAGDIHDVAFMFKRTGSRKDTVYSLNPILKLNAKDREKFDQLADTVVEDSFFEQVLQPRNREQQIKELQTAGFPVTKVFGVTEEEECVPIPPNDDAPDSVF</sequence>
<gene>
    <name evidence="1" type="ORF">H1S01_18800</name>
</gene>
<name>A0ABR7T8D0_HELCL</name>
<reference evidence="1 2" key="1">
    <citation type="submission" date="2020-07" db="EMBL/GenBank/DDBJ databases">
        <title>Draft whole-genome sequence of Heliobacterium chlorum DSM 3682, type strain.</title>
        <authorList>
            <person name="Kyndt J.A."/>
            <person name="Meyer T.E."/>
            <person name="Imhoff J.F."/>
        </authorList>
    </citation>
    <scope>NUCLEOTIDE SEQUENCE [LARGE SCALE GENOMIC DNA]</scope>
    <source>
        <strain evidence="1 2">DSM 3682</strain>
    </source>
</reference>
<dbReference type="EMBL" id="JACVHF010000042">
    <property type="protein sequence ID" value="MBC9786507.1"/>
    <property type="molecule type" value="Genomic_DNA"/>
</dbReference>
<organism evidence="1 2">
    <name type="scientific">Heliobacterium chlorum</name>
    <dbReference type="NCBI Taxonomy" id="2698"/>
    <lineage>
        <taxon>Bacteria</taxon>
        <taxon>Bacillati</taxon>
        <taxon>Bacillota</taxon>
        <taxon>Clostridia</taxon>
        <taxon>Eubacteriales</taxon>
        <taxon>Heliobacteriaceae</taxon>
        <taxon>Heliobacterium</taxon>
    </lineage>
</organism>
<evidence type="ECO:0008006" key="3">
    <source>
        <dbReference type="Google" id="ProtNLM"/>
    </source>
</evidence>
<evidence type="ECO:0000313" key="2">
    <source>
        <dbReference type="Proteomes" id="UP000617402"/>
    </source>
</evidence>
<keyword evidence="2" id="KW-1185">Reference proteome</keyword>
<evidence type="ECO:0000313" key="1">
    <source>
        <dbReference type="EMBL" id="MBC9786507.1"/>
    </source>
</evidence>